<comment type="caution">
    <text evidence="7">The sequence shown here is derived from an EMBL/GenBank/DDBJ whole genome shotgun (WGS) entry which is preliminary data.</text>
</comment>
<proteinExistence type="inferred from homology"/>
<keyword evidence="2 7" id="KW-0436">Ligase</keyword>
<dbReference type="Pfam" id="PF00501">
    <property type="entry name" value="AMP-binding"/>
    <property type="match status" value="1"/>
</dbReference>
<dbReference type="PANTHER" id="PTHR43272:SF32">
    <property type="entry name" value="AMP-DEPENDENT SYNTHETASE_LIGASE DOMAIN-CONTAINING PROTEIN"/>
    <property type="match status" value="1"/>
</dbReference>
<dbReference type="Pfam" id="PF23562">
    <property type="entry name" value="AMP-binding_C_3"/>
    <property type="match status" value="1"/>
</dbReference>
<evidence type="ECO:0000256" key="3">
    <source>
        <dbReference type="ARBA" id="ARBA00022832"/>
    </source>
</evidence>
<keyword evidence="8" id="KW-1185">Reference proteome</keyword>
<reference evidence="7 8" key="1">
    <citation type="submission" date="2018-08" db="EMBL/GenBank/DDBJ databases">
        <title>Cellulomonas rhizosphaerae sp. nov., a novel actinomycete isolated from soil.</title>
        <authorList>
            <person name="Tian Y."/>
        </authorList>
    </citation>
    <scope>NUCLEOTIDE SEQUENCE [LARGE SCALE GENOMIC DNA]</scope>
    <source>
        <strain evidence="7 8">NEAU-TCZ24</strain>
    </source>
</reference>
<sequence length="603" mass="64400">MDEFSTPLLIEVDPSSNLNALFAARVQSDPDSPVVEHKTQDDGPWIPLTGRELDAEVVAVAKGLVARGVEPGDRVGIMSRTRYEWSLLDWAAWAAGAVPVPLYETSSAEQVAWILTDADVSLLVVESAEHAATVDEVRPDTPNLREVLVIDDGAIDSLVAAGVDVSDDEIARRRALASLADIATVIYTSGTTGRPKGVELTHGNFYELTVNAVADLHEVVSEPGARTLLFMPLAHVFARFIHVLVMPAGAVLGHTPDTRTLIDDLASFQPTFILAVPRVFEKVYNSAEQKAVAGGKGAIFQRAAKTSIVYSRALDTPRGPSPWLRLQHKVADVLVLKRLRAALGGRARWAISGGAPLGERLGHFYRGLGLNVLEGYGLTETTAPATVNRPGKTKIGSVGLPLPGSSVRIAADGEIEVKGIQVFRGYHANEAATDESLTDGWFRTGDLGAIDDEGYLSITGRKKEIIVTAGGKNVAPAVLEDRLRGHPLISQVVVVGDAQPFIGALVTLDPEGVPGWLAAHNKPALSMAEAAADADVLASIDKAVERANKAVSRAESIRKYRILDTDLTIANGYLTPKLSVKRSLVLKDFSAEVDALYAGKRDD</sequence>
<dbReference type="Proteomes" id="UP000283374">
    <property type="component" value="Unassembled WGS sequence"/>
</dbReference>
<dbReference type="PANTHER" id="PTHR43272">
    <property type="entry name" value="LONG-CHAIN-FATTY-ACID--COA LIGASE"/>
    <property type="match status" value="1"/>
</dbReference>
<dbReference type="SUPFAM" id="SSF56801">
    <property type="entry name" value="Acetyl-CoA synthetase-like"/>
    <property type="match status" value="1"/>
</dbReference>
<name>A0A413RL17_9CELL</name>
<evidence type="ECO:0000256" key="5">
    <source>
        <dbReference type="ARBA" id="ARBA00032875"/>
    </source>
</evidence>
<comment type="similarity">
    <text evidence="1">Belongs to the ATP-dependent AMP-binding enzyme family.</text>
</comment>
<dbReference type="GO" id="GO:0004467">
    <property type="term" value="F:long-chain fatty acid-CoA ligase activity"/>
    <property type="evidence" value="ECO:0007669"/>
    <property type="project" value="TreeGrafter"/>
</dbReference>
<keyword evidence="4" id="KW-0443">Lipid metabolism</keyword>
<dbReference type="CDD" id="cd05907">
    <property type="entry name" value="VL_LC_FACS_like"/>
    <property type="match status" value="1"/>
</dbReference>
<dbReference type="OrthoDB" id="9803968at2"/>
<dbReference type="EMBL" id="QWKP01000196">
    <property type="protein sequence ID" value="RHA40291.1"/>
    <property type="molecule type" value="Genomic_DNA"/>
</dbReference>
<organism evidence="7 8">
    <name type="scientific">Cellulomonas rhizosphaerae</name>
    <dbReference type="NCBI Taxonomy" id="2293719"/>
    <lineage>
        <taxon>Bacteria</taxon>
        <taxon>Bacillati</taxon>
        <taxon>Actinomycetota</taxon>
        <taxon>Actinomycetes</taxon>
        <taxon>Micrococcales</taxon>
        <taxon>Cellulomonadaceae</taxon>
        <taxon>Cellulomonas</taxon>
    </lineage>
</organism>
<evidence type="ECO:0000313" key="7">
    <source>
        <dbReference type="EMBL" id="RHA40291.1"/>
    </source>
</evidence>
<feature type="domain" description="AMP-dependent synthetase/ligase" evidence="6">
    <location>
        <begin position="23"/>
        <end position="427"/>
    </location>
</feature>
<dbReference type="AlphaFoldDB" id="A0A413RL17"/>
<dbReference type="InterPro" id="IPR000873">
    <property type="entry name" value="AMP-dep_synth/lig_dom"/>
</dbReference>
<protein>
    <recommendedName>
        <fullName evidence="5">Acyl-CoA synthetase</fullName>
    </recommendedName>
</protein>
<evidence type="ECO:0000259" key="6">
    <source>
        <dbReference type="Pfam" id="PF00501"/>
    </source>
</evidence>
<keyword evidence="3" id="KW-0276">Fatty acid metabolism</keyword>
<evidence type="ECO:0000256" key="2">
    <source>
        <dbReference type="ARBA" id="ARBA00022598"/>
    </source>
</evidence>
<evidence type="ECO:0000256" key="4">
    <source>
        <dbReference type="ARBA" id="ARBA00023098"/>
    </source>
</evidence>
<dbReference type="GO" id="GO:0016020">
    <property type="term" value="C:membrane"/>
    <property type="evidence" value="ECO:0007669"/>
    <property type="project" value="TreeGrafter"/>
</dbReference>
<accession>A0A413RL17</accession>
<dbReference type="RefSeq" id="WP_118767340.1">
    <property type="nucleotide sequence ID" value="NZ_QWKP01000196.1"/>
</dbReference>
<dbReference type="Gene3D" id="3.40.50.12780">
    <property type="entry name" value="N-terminal domain of ligase-like"/>
    <property type="match status" value="1"/>
</dbReference>
<evidence type="ECO:0000256" key="1">
    <source>
        <dbReference type="ARBA" id="ARBA00006432"/>
    </source>
</evidence>
<evidence type="ECO:0000313" key="8">
    <source>
        <dbReference type="Proteomes" id="UP000283374"/>
    </source>
</evidence>
<dbReference type="InterPro" id="IPR042099">
    <property type="entry name" value="ANL_N_sf"/>
</dbReference>
<dbReference type="InterPro" id="IPR020845">
    <property type="entry name" value="AMP-binding_CS"/>
</dbReference>
<dbReference type="PROSITE" id="PS00455">
    <property type="entry name" value="AMP_BINDING"/>
    <property type="match status" value="1"/>
</dbReference>
<gene>
    <name evidence="7" type="ORF">D1825_10315</name>
</gene>